<keyword evidence="9 11" id="KW-0057">Aromatic amino acid biosynthesis</keyword>
<gene>
    <name evidence="11" type="primary">aroK</name>
    <name evidence="12" type="ORF">FX155_09675</name>
</gene>
<feature type="binding site" evidence="11">
    <location>
        <position position="33"/>
    </location>
    <ligand>
        <name>substrate</name>
    </ligand>
</feature>
<keyword evidence="11" id="KW-0963">Cytoplasm</keyword>
<evidence type="ECO:0000256" key="7">
    <source>
        <dbReference type="ARBA" id="ARBA00022777"/>
    </source>
</evidence>
<dbReference type="OrthoDB" id="9800332at2"/>
<feature type="binding site" evidence="11">
    <location>
        <position position="78"/>
    </location>
    <ligand>
        <name>substrate</name>
    </ligand>
</feature>
<comment type="cofactor">
    <cofactor evidence="11">
        <name>Mg(2+)</name>
        <dbReference type="ChEBI" id="CHEBI:18420"/>
    </cofactor>
    <text evidence="11">Binds 1 Mg(2+) ion per subunit.</text>
</comment>
<evidence type="ECO:0000256" key="3">
    <source>
        <dbReference type="ARBA" id="ARBA00012154"/>
    </source>
</evidence>
<feature type="binding site" evidence="11">
    <location>
        <begin position="11"/>
        <end position="16"/>
    </location>
    <ligand>
        <name>ATP</name>
        <dbReference type="ChEBI" id="CHEBI:30616"/>
    </ligand>
</feature>
<feature type="binding site" evidence="11">
    <location>
        <position position="132"/>
    </location>
    <ligand>
        <name>substrate</name>
    </ligand>
</feature>
<dbReference type="InterPro" id="IPR031322">
    <property type="entry name" value="Shikimate/glucono_kinase"/>
</dbReference>
<name>A0A6N7VPF7_ACIFE</name>
<dbReference type="EMBL" id="VULN01000015">
    <property type="protein sequence ID" value="MSS82860.1"/>
    <property type="molecule type" value="Genomic_DNA"/>
</dbReference>
<feature type="binding site" evidence="11">
    <location>
        <position position="56"/>
    </location>
    <ligand>
        <name>substrate</name>
    </ligand>
</feature>
<dbReference type="UniPathway" id="UPA00053">
    <property type="reaction ID" value="UER00088"/>
</dbReference>
<keyword evidence="11" id="KW-0460">Magnesium</keyword>
<feature type="binding site" evidence="11">
    <location>
        <position position="115"/>
    </location>
    <ligand>
        <name>ATP</name>
        <dbReference type="ChEBI" id="CHEBI:30616"/>
    </ligand>
</feature>
<evidence type="ECO:0000256" key="8">
    <source>
        <dbReference type="ARBA" id="ARBA00022840"/>
    </source>
</evidence>
<evidence type="ECO:0000256" key="5">
    <source>
        <dbReference type="ARBA" id="ARBA00022679"/>
    </source>
</evidence>
<sequence length="166" mass="18300">MANIVLIGMPGAGKTTIGRKLSKALGRPVLDADDKVVEQTGRTIKDLFQEGEDVFRQAETEAVKTLAALDGIIISCGGGVVKRPENIAYLQQNGKIFFLNRDLAAIAGSVDKVTRPLLNSAEDRLTQLYKERLPLYLKYADYTIPVDEDFDKTTKYIIELVRKAGL</sequence>
<comment type="caution">
    <text evidence="12">The sequence shown here is derived from an EMBL/GenBank/DDBJ whole genome shotgun (WGS) entry which is preliminary data.</text>
</comment>
<dbReference type="Pfam" id="PF01202">
    <property type="entry name" value="SKI"/>
    <property type="match status" value="1"/>
</dbReference>
<dbReference type="GO" id="GO:0005829">
    <property type="term" value="C:cytosol"/>
    <property type="evidence" value="ECO:0007669"/>
    <property type="project" value="TreeGrafter"/>
</dbReference>
<comment type="subcellular location">
    <subcellularLocation>
        <location evidence="11">Cytoplasm</location>
    </subcellularLocation>
</comment>
<keyword evidence="11" id="KW-0479">Metal-binding</keyword>
<evidence type="ECO:0000256" key="11">
    <source>
        <dbReference type="HAMAP-Rule" id="MF_00109"/>
    </source>
</evidence>
<dbReference type="CDD" id="cd00464">
    <property type="entry name" value="SK"/>
    <property type="match status" value="1"/>
</dbReference>
<dbReference type="EC" id="2.7.1.71" evidence="3 11"/>
<keyword evidence="8 11" id="KW-0067">ATP-binding</keyword>
<dbReference type="GO" id="GO:0009073">
    <property type="term" value="P:aromatic amino acid family biosynthetic process"/>
    <property type="evidence" value="ECO:0007669"/>
    <property type="project" value="UniProtKB-KW"/>
</dbReference>
<comment type="subunit">
    <text evidence="11">Monomer.</text>
</comment>
<dbReference type="PROSITE" id="PS01128">
    <property type="entry name" value="SHIKIMATE_KINASE"/>
    <property type="match status" value="1"/>
</dbReference>
<evidence type="ECO:0000256" key="9">
    <source>
        <dbReference type="ARBA" id="ARBA00023141"/>
    </source>
</evidence>
<evidence type="ECO:0000256" key="10">
    <source>
        <dbReference type="ARBA" id="ARBA00048567"/>
    </source>
</evidence>
<dbReference type="PANTHER" id="PTHR21087:SF16">
    <property type="entry name" value="SHIKIMATE KINASE 1, CHLOROPLASTIC"/>
    <property type="match status" value="1"/>
</dbReference>
<evidence type="ECO:0000256" key="4">
    <source>
        <dbReference type="ARBA" id="ARBA00022605"/>
    </source>
</evidence>
<dbReference type="Proteomes" id="UP000441455">
    <property type="component" value="Unassembled WGS sequence"/>
</dbReference>
<evidence type="ECO:0000256" key="2">
    <source>
        <dbReference type="ARBA" id="ARBA00006997"/>
    </source>
</evidence>
<comment type="function">
    <text evidence="11">Catalyzes the specific phosphorylation of the 3-hydroxyl group of shikimic acid using ATP as a cosubstrate.</text>
</comment>
<dbReference type="GO" id="GO:0000287">
    <property type="term" value="F:magnesium ion binding"/>
    <property type="evidence" value="ECO:0007669"/>
    <property type="project" value="UniProtKB-UniRule"/>
</dbReference>
<feature type="binding site" evidence="11">
    <location>
        <position position="15"/>
    </location>
    <ligand>
        <name>Mg(2+)</name>
        <dbReference type="ChEBI" id="CHEBI:18420"/>
    </ligand>
</feature>
<dbReference type="Gene3D" id="3.40.50.300">
    <property type="entry name" value="P-loop containing nucleotide triphosphate hydrolases"/>
    <property type="match status" value="1"/>
</dbReference>
<keyword evidence="6 11" id="KW-0547">Nucleotide-binding</keyword>
<dbReference type="InterPro" id="IPR027417">
    <property type="entry name" value="P-loop_NTPase"/>
</dbReference>
<dbReference type="GO" id="GO:0004765">
    <property type="term" value="F:shikimate kinase activity"/>
    <property type="evidence" value="ECO:0007669"/>
    <property type="project" value="UniProtKB-UniRule"/>
</dbReference>
<comment type="pathway">
    <text evidence="1 11">Metabolic intermediate biosynthesis; chorismate biosynthesis; chorismate from D-erythrose 4-phosphate and phosphoenolpyruvate: step 5/7.</text>
</comment>
<dbReference type="GO" id="GO:0005524">
    <property type="term" value="F:ATP binding"/>
    <property type="evidence" value="ECO:0007669"/>
    <property type="project" value="UniProtKB-UniRule"/>
</dbReference>
<reference evidence="12 13" key="1">
    <citation type="submission" date="2019-08" db="EMBL/GenBank/DDBJ databases">
        <title>In-depth cultivation of the pig gut microbiome towards novel bacterial diversity and tailored functional studies.</title>
        <authorList>
            <person name="Wylensek D."/>
            <person name="Hitch T.C.A."/>
            <person name="Clavel T."/>
        </authorList>
    </citation>
    <scope>NUCLEOTIDE SEQUENCE [LARGE SCALE GENOMIC DNA]</scope>
    <source>
        <strain evidence="12 13">WCA-389-WT-5B</strain>
    </source>
</reference>
<keyword evidence="4 11" id="KW-0028">Amino-acid biosynthesis</keyword>
<dbReference type="AlphaFoldDB" id="A0A6N7VPF7"/>
<dbReference type="PANTHER" id="PTHR21087">
    <property type="entry name" value="SHIKIMATE KINASE"/>
    <property type="match status" value="1"/>
</dbReference>
<dbReference type="GO" id="GO:0008652">
    <property type="term" value="P:amino acid biosynthetic process"/>
    <property type="evidence" value="ECO:0007669"/>
    <property type="project" value="UniProtKB-KW"/>
</dbReference>
<dbReference type="GO" id="GO:0009423">
    <property type="term" value="P:chorismate biosynthetic process"/>
    <property type="evidence" value="ECO:0007669"/>
    <property type="project" value="UniProtKB-UniRule"/>
</dbReference>
<protein>
    <recommendedName>
        <fullName evidence="3 11">Shikimate kinase</fullName>
        <shortName evidence="11">SK</shortName>
        <ecNumber evidence="3 11">2.7.1.71</ecNumber>
    </recommendedName>
</protein>
<comment type="similarity">
    <text evidence="2 11">Belongs to the shikimate kinase family.</text>
</comment>
<dbReference type="InterPro" id="IPR023000">
    <property type="entry name" value="Shikimate_kinase_CS"/>
</dbReference>
<comment type="caution">
    <text evidence="11">Lacks conserved residue(s) required for the propagation of feature annotation.</text>
</comment>
<keyword evidence="7 11" id="KW-0418">Kinase</keyword>
<evidence type="ECO:0000256" key="6">
    <source>
        <dbReference type="ARBA" id="ARBA00022741"/>
    </source>
</evidence>
<accession>A0A6N7VPF7</accession>
<dbReference type="HAMAP" id="MF_00109">
    <property type="entry name" value="Shikimate_kinase"/>
    <property type="match status" value="1"/>
</dbReference>
<dbReference type="RefSeq" id="WP_154488548.1">
    <property type="nucleotide sequence ID" value="NZ_VULN01000015.1"/>
</dbReference>
<dbReference type="InterPro" id="IPR000623">
    <property type="entry name" value="Shikimate_kinase/TSH1"/>
</dbReference>
<organism evidence="12 13">
    <name type="scientific">Acidaminococcus fermentans</name>
    <dbReference type="NCBI Taxonomy" id="905"/>
    <lineage>
        <taxon>Bacteria</taxon>
        <taxon>Bacillati</taxon>
        <taxon>Bacillota</taxon>
        <taxon>Negativicutes</taxon>
        <taxon>Acidaminococcales</taxon>
        <taxon>Acidaminococcaceae</taxon>
        <taxon>Acidaminococcus</taxon>
    </lineage>
</organism>
<evidence type="ECO:0000313" key="12">
    <source>
        <dbReference type="EMBL" id="MSS82860.1"/>
    </source>
</evidence>
<dbReference type="PRINTS" id="PR01100">
    <property type="entry name" value="SHIKIMTKNASE"/>
</dbReference>
<comment type="catalytic activity">
    <reaction evidence="10 11">
        <text>shikimate + ATP = 3-phosphoshikimate + ADP + H(+)</text>
        <dbReference type="Rhea" id="RHEA:13121"/>
        <dbReference type="ChEBI" id="CHEBI:15378"/>
        <dbReference type="ChEBI" id="CHEBI:30616"/>
        <dbReference type="ChEBI" id="CHEBI:36208"/>
        <dbReference type="ChEBI" id="CHEBI:145989"/>
        <dbReference type="ChEBI" id="CHEBI:456216"/>
        <dbReference type="EC" id="2.7.1.71"/>
    </reaction>
</comment>
<dbReference type="SUPFAM" id="SSF52540">
    <property type="entry name" value="P-loop containing nucleoside triphosphate hydrolases"/>
    <property type="match status" value="1"/>
</dbReference>
<keyword evidence="5 11" id="KW-0808">Transferase</keyword>
<evidence type="ECO:0000256" key="1">
    <source>
        <dbReference type="ARBA" id="ARBA00004842"/>
    </source>
</evidence>
<proteinExistence type="inferred from homology"/>
<evidence type="ECO:0000313" key="13">
    <source>
        <dbReference type="Proteomes" id="UP000441455"/>
    </source>
</evidence>